<evidence type="ECO:0000313" key="4">
    <source>
        <dbReference type="Proteomes" id="UP000239415"/>
    </source>
</evidence>
<dbReference type="OrthoDB" id="3712018at2"/>
<protein>
    <submittedName>
        <fullName evidence="3">PRC-barrel domain protein</fullName>
    </submittedName>
</protein>
<evidence type="ECO:0000259" key="2">
    <source>
        <dbReference type="Pfam" id="PF05239"/>
    </source>
</evidence>
<dbReference type="InterPro" id="IPR027275">
    <property type="entry name" value="PRC-brl_dom"/>
</dbReference>
<evidence type="ECO:0000256" key="1">
    <source>
        <dbReference type="SAM" id="MobiDB-lite"/>
    </source>
</evidence>
<dbReference type="GO" id="GO:0030077">
    <property type="term" value="C:plasma membrane light-harvesting complex"/>
    <property type="evidence" value="ECO:0007669"/>
    <property type="project" value="InterPro"/>
</dbReference>
<dbReference type="SUPFAM" id="SSF50346">
    <property type="entry name" value="PRC-barrel domain"/>
    <property type="match status" value="1"/>
</dbReference>
<keyword evidence="4" id="KW-1185">Reference proteome</keyword>
<dbReference type="EMBL" id="PVMZ01000034">
    <property type="protein sequence ID" value="PRX10188.1"/>
    <property type="molecule type" value="Genomic_DNA"/>
</dbReference>
<sequence>MITIEQIHSLAGRDVYDRDGDRIGSVGQLWKDGSGRPNWAGVKTGLLGLNESLVPLDAADLDGDRLVVPFDKATVKNAPDVDADHDEPLTREDVERLYEYYGMNWANGGYRGPGGDRDTSARPVSEPGETQ</sequence>
<dbReference type="RefSeq" id="WP_106330438.1">
    <property type="nucleotide sequence ID" value="NZ_BOMO01000145.1"/>
</dbReference>
<dbReference type="GO" id="GO:0019684">
    <property type="term" value="P:photosynthesis, light reaction"/>
    <property type="evidence" value="ECO:0007669"/>
    <property type="project" value="InterPro"/>
</dbReference>
<accession>A0A2T0JRD4</accession>
<evidence type="ECO:0000313" key="3">
    <source>
        <dbReference type="EMBL" id="PRX10188.1"/>
    </source>
</evidence>
<feature type="region of interest" description="Disordered" evidence="1">
    <location>
        <begin position="106"/>
        <end position="131"/>
    </location>
</feature>
<proteinExistence type="predicted"/>
<dbReference type="InterPro" id="IPR014747">
    <property type="entry name" value="Bac_photo_RC_H_C"/>
</dbReference>
<gene>
    <name evidence="3" type="ORF">CLV67_13473</name>
</gene>
<feature type="domain" description="PRC-barrel" evidence="2">
    <location>
        <begin position="6"/>
        <end position="73"/>
    </location>
</feature>
<dbReference type="Gene3D" id="3.90.50.10">
    <property type="entry name" value="Photosynthetic Reaction Center, subunit H, domain 2"/>
    <property type="match status" value="1"/>
</dbReference>
<dbReference type="AlphaFoldDB" id="A0A2T0JRD4"/>
<name>A0A2T0JRD4_9ACTN</name>
<dbReference type="Pfam" id="PF05239">
    <property type="entry name" value="PRC"/>
    <property type="match status" value="1"/>
</dbReference>
<dbReference type="InterPro" id="IPR011033">
    <property type="entry name" value="PRC_barrel-like_sf"/>
</dbReference>
<comment type="caution">
    <text evidence="3">The sequence shown here is derived from an EMBL/GenBank/DDBJ whole genome shotgun (WGS) entry which is preliminary data.</text>
</comment>
<reference evidence="3 4" key="1">
    <citation type="submission" date="2018-03" db="EMBL/GenBank/DDBJ databases">
        <title>Genomic Encyclopedia of Archaeal and Bacterial Type Strains, Phase II (KMG-II): from individual species to whole genera.</title>
        <authorList>
            <person name="Goeker M."/>
        </authorList>
    </citation>
    <scope>NUCLEOTIDE SEQUENCE [LARGE SCALE GENOMIC DNA]</scope>
    <source>
        <strain evidence="3 4">DSM 43146</strain>
    </source>
</reference>
<organism evidence="3 4">
    <name type="scientific">Actinoplanes italicus</name>
    <dbReference type="NCBI Taxonomy" id="113567"/>
    <lineage>
        <taxon>Bacteria</taxon>
        <taxon>Bacillati</taxon>
        <taxon>Actinomycetota</taxon>
        <taxon>Actinomycetes</taxon>
        <taxon>Micromonosporales</taxon>
        <taxon>Micromonosporaceae</taxon>
        <taxon>Actinoplanes</taxon>
    </lineage>
</organism>
<dbReference type="Proteomes" id="UP000239415">
    <property type="component" value="Unassembled WGS sequence"/>
</dbReference>